<accession>B5LVM5</accession>
<evidence type="ECO:0000256" key="7">
    <source>
        <dbReference type="PROSITE-ProRule" id="PRU00108"/>
    </source>
</evidence>
<keyword evidence="5 7" id="KW-0371">Homeobox</keyword>
<feature type="region of interest" description="Disordered" evidence="9">
    <location>
        <begin position="291"/>
        <end position="310"/>
    </location>
</feature>
<protein>
    <submittedName>
        <fullName evidence="11">Cdx</fullName>
    </submittedName>
</protein>
<keyword evidence="4 7" id="KW-0238">DNA-binding</keyword>
<feature type="domain" description="Homeobox" evidence="10">
    <location>
        <begin position="170"/>
        <end position="230"/>
    </location>
</feature>
<dbReference type="InterPro" id="IPR017970">
    <property type="entry name" value="Homeobox_CS"/>
</dbReference>
<evidence type="ECO:0000256" key="5">
    <source>
        <dbReference type="ARBA" id="ARBA00023155"/>
    </source>
</evidence>
<dbReference type="GO" id="GO:0000977">
    <property type="term" value="F:RNA polymerase II transcription regulatory region sequence-specific DNA binding"/>
    <property type="evidence" value="ECO:0007669"/>
    <property type="project" value="TreeGrafter"/>
</dbReference>
<dbReference type="PROSITE" id="PS50071">
    <property type="entry name" value="HOMEOBOX_2"/>
    <property type="match status" value="1"/>
</dbReference>
<dbReference type="AlphaFoldDB" id="B5LVM5"/>
<proteinExistence type="evidence at transcript level"/>
<dbReference type="SUPFAM" id="SSF46689">
    <property type="entry name" value="Homeodomain-like"/>
    <property type="match status" value="1"/>
</dbReference>
<dbReference type="PRINTS" id="PR00031">
    <property type="entry name" value="HTHREPRESSR"/>
</dbReference>
<evidence type="ECO:0000259" key="10">
    <source>
        <dbReference type="PROSITE" id="PS50071"/>
    </source>
</evidence>
<evidence type="ECO:0000256" key="8">
    <source>
        <dbReference type="RuleBase" id="RU000682"/>
    </source>
</evidence>
<evidence type="ECO:0000256" key="3">
    <source>
        <dbReference type="ARBA" id="ARBA00022473"/>
    </source>
</evidence>
<dbReference type="InterPro" id="IPR000047">
    <property type="entry name" value="HTH_motif"/>
</dbReference>
<dbReference type="EMBL" id="EU914950">
    <property type="protein sequence ID" value="ACG70807.1"/>
    <property type="molecule type" value="mRNA"/>
</dbReference>
<dbReference type="InterPro" id="IPR001356">
    <property type="entry name" value="HD"/>
</dbReference>
<dbReference type="PANTHER" id="PTHR24332">
    <property type="entry name" value="HOMEOBOX PROTEIN CDX"/>
    <property type="match status" value="1"/>
</dbReference>
<keyword evidence="3" id="KW-0217">Developmental protein</keyword>
<keyword evidence="6 7" id="KW-0539">Nucleus</keyword>
<dbReference type="PROSITE" id="PS00027">
    <property type="entry name" value="HOMEOBOX_1"/>
    <property type="match status" value="1"/>
</dbReference>
<dbReference type="GO" id="GO:0030154">
    <property type="term" value="P:cell differentiation"/>
    <property type="evidence" value="ECO:0007669"/>
    <property type="project" value="TreeGrafter"/>
</dbReference>
<dbReference type="GO" id="GO:0005634">
    <property type="term" value="C:nucleus"/>
    <property type="evidence" value="ECO:0007669"/>
    <property type="project" value="UniProtKB-SubCell"/>
</dbReference>
<dbReference type="GO" id="GO:0009948">
    <property type="term" value="P:anterior/posterior axis specification"/>
    <property type="evidence" value="ECO:0007669"/>
    <property type="project" value="TreeGrafter"/>
</dbReference>
<feature type="DNA-binding region" description="Homeobox" evidence="7">
    <location>
        <begin position="172"/>
        <end position="231"/>
    </location>
</feature>
<evidence type="ECO:0000256" key="1">
    <source>
        <dbReference type="ARBA" id="ARBA00004123"/>
    </source>
</evidence>
<reference evidence="11" key="1">
    <citation type="journal article" date="2008" name="Nature">
        <title>Acoel development indicates the independent evolution of the bilaterian mouth and anus.</title>
        <authorList>
            <person name="Hejnol A."/>
            <person name="Martindale M.Q."/>
        </authorList>
    </citation>
    <scope>NUCLEOTIDE SEQUENCE</scope>
</reference>
<feature type="region of interest" description="Disordered" evidence="9">
    <location>
        <begin position="225"/>
        <end position="282"/>
    </location>
</feature>
<evidence type="ECO:0000256" key="9">
    <source>
        <dbReference type="SAM" id="MobiDB-lite"/>
    </source>
</evidence>
<organism evidence="11">
    <name type="scientific">Convolutriloba longifissura</name>
    <name type="common">Red flatworm</name>
    <name type="synonym">Acoelomorph flatworm</name>
    <dbReference type="NCBI Taxonomy" id="536236"/>
    <lineage>
        <taxon>Eukaryota</taxon>
        <taxon>Metazoa</taxon>
        <taxon>Xenacoelomorpha</taxon>
        <taxon>Acoelomorpha</taxon>
        <taxon>Acoela</taxon>
        <taxon>Sagittiferidae</taxon>
        <taxon>Convolutriloba</taxon>
    </lineage>
</organism>
<evidence type="ECO:0000256" key="2">
    <source>
        <dbReference type="ARBA" id="ARBA00010341"/>
    </source>
</evidence>
<evidence type="ECO:0000313" key="11">
    <source>
        <dbReference type="EMBL" id="ACG70807.1"/>
    </source>
</evidence>
<sequence length="310" mass="33577">MPSSYLAANMMHPVVSARNSFTGATGATHPNAAAWPHPRNPYGTTTQFASAEQVAAAYRTGCNLNIMNAVVAGGAGSAVMGGTTDPAHHHHNSTAAAAAAAMHATPFYMAAPPNPMAPGAHPGVVAAHHQNPFVSPHHHPHYAAQVAAAEMYSDHTSSTFRYNPTTGKTRTKDKYRVVYTDRQRAELENEFRSAQYITIRRKSELAMQVGLSERQVKIWFQNRRAKERKVSRKVPGGGNHSSSDVEDSDNEIEEEDEENNLRSPSKHQSLASPGTNNTTCHNGVVQLPLIKGEPNRIRSPTADLYGVKLS</sequence>
<evidence type="ECO:0000256" key="6">
    <source>
        <dbReference type="ARBA" id="ARBA00023242"/>
    </source>
</evidence>
<dbReference type="FunFam" id="1.10.10.60:FF:000574">
    <property type="entry name" value="Homeobox protein CHOX-CAD2"/>
    <property type="match status" value="1"/>
</dbReference>
<comment type="similarity">
    <text evidence="2">Belongs to the Caudal homeobox family.</text>
</comment>
<dbReference type="PRINTS" id="PR00024">
    <property type="entry name" value="HOMEOBOX"/>
</dbReference>
<name>B5LVM5_CONLF</name>
<dbReference type="PANTHER" id="PTHR24332:SF9">
    <property type="entry name" value="HOMEOTIC PROTEIN CAUDAL"/>
    <property type="match status" value="1"/>
</dbReference>
<dbReference type="InterPro" id="IPR047152">
    <property type="entry name" value="Caudal_homeobox"/>
</dbReference>
<comment type="subcellular location">
    <subcellularLocation>
        <location evidence="1 7 8">Nucleus</location>
    </subcellularLocation>
</comment>
<dbReference type="Pfam" id="PF00046">
    <property type="entry name" value="Homeodomain"/>
    <property type="match status" value="1"/>
</dbReference>
<dbReference type="GO" id="GO:0009887">
    <property type="term" value="P:animal organ morphogenesis"/>
    <property type="evidence" value="ECO:0007669"/>
    <property type="project" value="TreeGrafter"/>
</dbReference>
<dbReference type="SMART" id="SM00389">
    <property type="entry name" value="HOX"/>
    <property type="match status" value="1"/>
</dbReference>
<dbReference type="GO" id="GO:0000981">
    <property type="term" value="F:DNA-binding transcription factor activity, RNA polymerase II-specific"/>
    <property type="evidence" value="ECO:0007669"/>
    <property type="project" value="InterPro"/>
</dbReference>
<dbReference type="Gene3D" id="1.10.10.60">
    <property type="entry name" value="Homeodomain-like"/>
    <property type="match status" value="1"/>
</dbReference>
<feature type="compositionally biased region" description="Polar residues" evidence="9">
    <location>
        <begin position="261"/>
        <end position="281"/>
    </location>
</feature>
<dbReference type="InterPro" id="IPR020479">
    <property type="entry name" value="HD_metazoa"/>
</dbReference>
<dbReference type="InterPro" id="IPR009057">
    <property type="entry name" value="Homeodomain-like_sf"/>
</dbReference>
<dbReference type="CDD" id="cd00086">
    <property type="entry name" value="homeodomain"/>
    <property type="match status" value="1"/>
</dbReference>
<feature type="compositionally biased region" description="Acidic residues" evidence="9">
    <location>
        <begin position="244"/>
        <end position="258"/>
    </location>
</feature>
<evidence type="ECO:0000256" key="4">
    <source>
        <dbReference type="ARBA" id="ARBA00023125"/>
    </source>
</evidence>